<evidence type="ECO:0000256" key="11">
    <source>
        <dbReference type="ARBA" id="ARBA00038053"/>
    </source>
</evidence>
<dbReference type="EC" id="2.4.99.28" evidence="14"/>
<gene>
    <name evidence="18" type="ORF">SAMN05216249_102212</name>
</gene>
<dbReference type="GO" id="GO:0051301">
    <property type="term" value="P:cell division"/>
    <property type="evidence" value="ECO:0007669"/>
    <property type="project" value="UniProtKB-KW"/>
</dbReference>
<keyword evidence="6" id="KW-0573">Peptidoglycan synthesis</keyword>
<evidence type="ECO:0000256" key="5">
    <source>
        <dbReference type="ARBA" id="ARBA00022960"/>
    </source>
</evidence>
<dbReference type="GO" id="GO:0032153">
    <property type="term" value="C:cell division site"/>
    <property type="evidence" value="ECO:0007669"/>
    <property type="project" value="TreeGrafter"/>
</dbReference>
<feature type="transmembrane region" description="Helical" evidence="17">
    <location>
        <begin position="267"/>
        <end position="293"/>
    </location>
</feature>
<comment type="subcellular location">
    <subcellularLocation>
        <location evidence="1">Membrane</location>
        <topology evidence="1">Multi-pass membrane protein</topology>
    </subcellularLocation>
</comment>
<evidence type="ECO:0000256" key="14">
    <source>
        <dbReference type="ARBA" id="ARBA00044770"/>
    </source>
</evidence>
<feature type="transmembrane region" description="Helical" evidence="17">
    <location>
        <begin position="12"/>
        <end position="38"/>
    </location>
</feature>
<dbReference type="Proteomes" id="UP000198838">
    <property type="component" value="Unassembled WGS sequence"/>
</dbReference>
<evidence type="ECO:0000256" key="10">
    <source>
        <dbReference type="ARBA" id="ARBA00033270"/>
    </source>
</evidence>
<dbReference type="OrthoDB" id="9812661at2"/>
<dbReference type="AlphaFoldDB" id="A0A1I0VVR3"/>
<comment type="function">
    <text evidence="16">Peptidoglycan polymerase that is essential for cell division.</text>
</comment>
<keyword evidence="19" id="KW-1185">Reference proteome</keyword>
<dbReference type="GO" id="GO:0015648">
    <property type="term" value="F:lipid-linked peptidoglycan transporter activity"/>
    <property type="evidence" value="ECO:0007669"/>
    <property type="project" value="TreeGrafter"/>
</dbReference>
<keyword evidence="18" id="KW-0132">Cell division</keyword>
<sequence>MAQDKRGKKKKYFDYQLLFLLIFLICFGMVMLYSATYYTACLSSVSNYDDAFYLKQQLKNLAIAVVVFFMALVFPYRLYKYLAFPAYIVSFLLSVLVLFIGKGANGSTRWIKLGPIRFQPSEIAKVATIMILAYMISEAPKIMEKVNSLIKVGVMLGILILPIALENLSTAVIIAGIAFIMLFIESRKKFVFLLPILAGAAGVWLFINLASYRMQRIAQWIHPEKYPDDAYQTLHGLYAIGSGGLFGKGLGNGTQKLGYIPEAQNDMIFSVICEELGIIGAICVLLLFALILYRMREIAMSTTDLFASLLVIGVMAHVGLQVVLNVCVVTNLLPNTGVTLPFISYGGTSLMFLLAEFGVVFNVSLNVNLGLN</sequence>
<proteinExistence type="inferred from homology"/>
<dbReference type="GO" id="GO:0008360">
    <property type="term" value="P:regulation of cell shape"/>
    <property type="evidence" value="ECO:0007669"/>
    <property type="project" value="UniProtKB-KW"/>
</dbReference>
<evidence type="ECO:0000256" key="1">
    <source>
        <dbReference type="ARBA" id="ARBA00004141"/>
    </source>
</evidence>
<feature type="transmembrane region" description="Helical" evidence="17">
    <location>
        <begin position="152"/>
        <end position="184"/>
    </location>
</feature>
<evidence type="ECO:0000256" key="3">
    <source>
        <dbReference type="ARBA" id="ARBA00022679"/>
    </source>
</evidence>
<evidence type="ECO:0000256" key="7">
    <source>
        <dbReference type="ARBA" id="ARBA00022989"/>
    </source>
</evidence>
<dbReference type="RefSeq" id="WP_092870319.1">
    <property type="nucleotide sequence ID" value="NZ_FOJY01000002.1"/>
</dbReference>
<comment type="catalytic activity">
    <reaction evidence="15">
        <text>[GlcNAc-(1-&gt;4)-Mur2Ac(oyl-L-Ala-gamma-D-Glu-L-Lys-D-Ala-D-Ala)](n)-di-trans,octa-cis-undecaprenyl diphosphate + beta-D-GlcNAc-(1-&gt;4)-Mur2Ac(oyl-L-Ala-gamma-D-Glu-L-Lys-D-Ala-D-Ala)-di-trans,octa-cis-undecaprenyl diphosphate = [GlcNAc-(1-&gt;4)-Mur2Ac(oyl-L-Ala-gamma-D-Glu-L-Lys-D-Ala-D-Ala)](n+1)-di-trans,octa-cis-undecaprenyl diphosphate + di-trans,octa-cis-undecaprenyl diphosphate + H(+)</text>
        <dbReference type="Rhea" id="RHEA:23708"/>
        <dbReference type="Rhea" id="RHEA-COMP:9602"/>
        <dbReference type="Rhea" id="RHEA-COMP:9603"/>
        <dbReference type="ChEBI" id="CHEBI:15378"/>
        <dbReference type="ChEBI" id="CHEBI:58405"/>
        <dbReference type="ChEBI" id="CHEBI:60033"/>
        <dbReference type="ChEBI" id="CHEBI:78435"/>
        <dbReference type="EC" id="2.4.99.28"/>
    </reaction>
</comment>
<evidence type="ECO:0000313" key="19">
    <source>
        <dbReference type="Proteomes" id="UP000198838"/>
    </source>
</evidence>
<protein>
    <recommendedName>
        <fullName evidence="12">Probable peptidoglycan glycosyltransferase FtsW</fullName>
        <ecNumber evidence="14">2.4.99.28</ecNumber>
    </recommendedName>
    <alternativeName>
        <fullName evidence="13">Cell division protein FtsW</fullName>
    </alternativeName>
    <alternativeName>
        <fullName evidence="10">Cell wall polymerase</fullName>
    </alternativeName>
    <alternativeName>
        <fullName evidence="9">Peptidoglycan polymerase</fullName>
    </alternativeName>
</protein>
<feature type="transmembrane region" description="Helical" evidence="17">
    <location>
        <begin position="190"/>
        <end position="209"/>
    </location>
</feature>
<dbReference type="GO" id="GO:0009252">
    <property type="term" value="P:peptidoglycan biosynthetic process"/>
    <property type="evidence" value="ECO:0007669"/>
    <property type="project" value="UniProtKB-KW"/>
</dbReference>
<keyword evidence="3" id="KW-0808">Transferase</keyword>
<keyword evidence="4 17" id="KW-0812">Transmembrane</keyword>
<dbReference type="PANTHER" id="PTHR30474">
    <property type="entry name" value="CELL CYCLE PROTEIN"/>
    <property type="match status" value="1"/>
</dbReference>
<dbReference type="Pfam" id="PF01098">
    <property type="entry name" value="FTSW_RODA_SPOVE"/>
    <property type="match status" value="1"/>
</dbReference>
<feature type="transmembrane region" description="Helical" evidence="17">
    <location>
        <begin position="81"/>
        <end position="103"/>
    </location>
</feature>
<evidence type="ECO:0000256" key="6">
    <source>
        <dbReference type="ARBA" id="ARBA00022984"/>
    </source>
</evidence>
<evidence type="ECO:0000256" key="2">
    <source>
        <dbReference type="ARBA" id="ARBA00022676"/>
    </source>
</evidence>
<keyword evidence="7 17" id="KW-1133">Transmembrane helix</keyword>
<accession>A0A1I0VVR3</accession>
<dbReference type="EMBL" id="FOJY01000002">
    <property type="protein sequence ID" value="SFA80137.1"/>
    <property type="molecule type" value="Genomic_DNA"/>
</dbReference>
<evidence type="ECO:0000256" key="17">
    <source>
        <dbReference type="SAM" id="Phobius"/>
    </source>
</evidence>
<feature type="transmembrane region" description="Helical" evidence="17">
    <location>
        <begin position="305"/>
        <end position="333"/>
    </location>
</feature>
<evidence type="ECO:0000256" key="12">
    <source>
        <dbReference type="ARBA" id="ARBA00041185"/>
    </source>
</evidence>
<keyword evidence="8 17" id="KW-0472">Membrane</keyword>
<keyword evidence="2" id="KW-0328">Glycosyltransferase</keyword>
<keyword evidence="5" id="KW-0133">Cell shape</keyword>
<organism evidence="18 19">
    <name type="scientific">Acetitomaculum ruminis DSM 5522</name>
    <dbReference type="NCBI Taxonomy" id="1120918"/>
    <lineage>
        <taxon>Bacteria</taxon>
        <taxon>Bacillati</taxon>
        <taxon>Bacillota</taxon>
        <taxon>Clostridia</taxon>
        <taxon>Lachnospirales</taxon>
        <taxon>Lachnospiraceae</taxon>
        <taxon>Acetitomaculum</taxon>
    </lineage>
</organism>
<name>A0A1I0VVR3_9FIRM</name>
<dbReference type="GO" id="GO:0005886">
    <property type="term" value="C:plasma membrane"/>
    <property type="evidence" value="ECO:0007669"/>
    <property type="project" value="TreeGrafter"/>
</dbReference>
<feature type="transmembrane region" description="Helical" evidence="17">
    <location>
        <begin position="58"/>
        <end position="74"/>
    </location>
</feature>
<dbReference type="InterPro" id="IPR001182">
    <property type="entry name" value="FtsW/RodA"/>
</dbReference>
<evidence type="ECO:0000256" key="4">
    <source>
        <dbReference type="ARBA" id="ARBA00022692"/>
    </source>
</evidence>
<dbReference type="PANTHER" id="PTHR30474:SF2">
    <property type="entry name" value="PEPTIDOGLYCAN GLYCOSYLTRANSFERASE FTSW-RELATED"/>
    <property type="match status" value="1"/>
</dbReference>
<evidence type="ECO:0000256" key="8">
    <source>
        <dbReference type="ARBA" id="ARBA00023136"/>
    </source>
</evidence>
<keyword evidence="18" id="KW-0131">Cell cycle</keyword>
<comment type="similarity">
    <text evidence="11">Belongs to the SEDS family. FtsW subfamily.</text>
</comment>
<dbReference type="STRING" id="1120918.SAMN05216249_102212"/>
<feature type="transmembrane region" description="Helical" evidence="17">
    <location>
        <begin position="123"/>
        <end position="140"/>
    </location>
</feature>
<evidence type="ECO:0000256" key="16">
    <source>
        <dbReference type="ARBA" id="ARBA00049966"/>
    </source>
</evidence>
<reference evidence="18 19" key="1">
    <citation type="submission" date="2016-10" db="EMBL/GenBank/DDBJ databases">
        <authorList>
            <person name="de Groot N.N."/>
        </authorList>
    </citation>
    <scope>NUCLEOTIDE SEQUENCE [LARGE SCALE GENOMIC DNA]</scope>
    <source>
        <strain evidence="18 19">DSM 5522</strain>
    </source>
</reference>
<feature type="transmembrane region" description="Helical" evidence="17">
    <location>
        <begin position="230"/>
        <end position="247"/>
    </location>
</feature>
<evidence type="ECO:0000256" key="13">
    <source>
        <dbReference type="ARBA" id="ARBA00041418"/>
    </source>
</evidence>
<dbReference type="GO" id="GO:0008955">
    <property type="term" value="F:peptidoglycan glycosyltransferase activity"/>
    <property type="evidence" value="ECO:0007669"/>
    <property type="project" value="UniProtKB-EC"/>
</dbReference>
<evidence type="ECO:0000256" key="9">
    <source>
        <dbReference type="ARBA" id="ARBA00032370"/>
    </source>
</evidence>
<evidence type="ECO:0000313" key="18">
    <source>
        <dbReference type="EMBL" id="SFA80137.1"/>
    </source>
</evidence>
<evidence type="ECO:0000256" key="15">
    <source>
        <dbReference type="ARBA" id="ARBA00049902"/>
    </source>
</evidence>
<feature type="transmembrane region" description="Helical" evidence="17">
    <location>
        <begin position="345"/>
        <end position="365"/>
    </location>
</feature>